<dbReference type="PROSITE" id="PS51725">
    <property type="entry name" value="ABM"/>
    <property type="match status" value="1"/>
</dbReference>
<dbReference type="GO" id="GO:0004497">
    <property type="term" value="F:monooxygenase activity"/>
    <property type="evidence" value="ECO:0007669"/>
    <property type="project" value="UniProtKB-KW"/>
</dbReference>
<keyword evidence="3" id="KW-1185">Reference proteome</keyword>
<dbReference type="RefSeq" id="WP_172935868.1">
    <property type="nucleotide sequence ID" value="NZ_JAWLKB010000007.1"/>
</dbReference>
<dbReference type="InterPro" id="IPR007138">
    <property type="entry name" value="ABM_dom"/>
</dbReference>
<dbReference type="Gene3D" id="3.30.70.100">
    <property type="match status" value="1"/>
</dbReference>
<proteinExistence type="predicted"/>
<feature type="domain" description="ABM" evidence="1">
    <location>
        <begin position="2"/>
        <end position="93"/>
    </location>
</feature>
<evidence type="ECO:0000259" key="1">
    <source>
        <dbReference type="PROSITE" id="PS51725"/>
    </source>
</evidence>
<comment type="caution">
    <text evidence="2">The sequence shown here is derived from an EMBL/GenBank/DDBJ whole genome shotgun (WGS) entry which is preliminary data.</text>
</comment>
<keyword evidence="2" id="KW-0560">Oxidoreductase</keyword>
<dbReference type="Pfam" id="PF03992">
    <property type="entry name" value="ABM"/>
    <property type="match status" value="1"/>
</dbReference>
<dbReference type="SUPFAM" id="SSF54909">
    <property type="entry name" value="Dimeric alpha+beta barrel"/>
    <property type="match status" value="1"/>
</dbReference>
<name>A0ABU4BVZ2_RHOGO</name>
<organism evidence="2 3">
    <name type="scientific">Rhodococcus globerulus</name>
    <dbReference type="NCBI Taxonomy" id="33008"/>
    <lineage>
        <taxon>Bacteria</taxon>
        <taxon>Bacillati</taxon>
        <taxon>Actinomycetota</taxon>
        <taxon>Actinomycetes</taxon>
        <taxon>Mycobacteriales</taxon>
        <taxon>Nocardiaceae</taxon>
        <taxon>Rhodococcus</taxon>
    </lineage>
</organism>
<dbReference type="Proteomes" id="UP001185927">
    <property type="component" value="Unassembled WGS sequence"/>
</dbReference>
<dbReference type="InterPro" id="IPR011008">
    <property type="entry name" value="Dimeric_a/b-barrel"/>
</dbReference>
<evidence type="ECO:0000313" key="3">
    <source>
        <dbReference type="Proteomes" id="UP001185927"/>
    </source>
</evidence>
<keyword evidence="2" id="KW-0503">Monooxygenase</keyword>
<evidence type="ECO:0000313" key="2">
    <source>
        <dbReference type="EMBL" id="MDV6268407.1"/>
    </source>
</evidence>
<gene>
    <name evidence="2" type="ORF">R3Q16_17480</name>
</gene>
<protein>
    <submittedName>
        <fullName evidence="2">Antibiotic biosynthesis monooxygenase family protein</fullName>
    </submittedName>
</protein>
<accession>A0ABU4BVZ2</accession>
<dbReference type="EMBL" id="JAWLKB010000007">
    <property type="protein sequence ID" value="MDV6268407.1"/>
    <property type="molecule type" value="Genomic_DNA"/>
</dbReference>
<sequence>MIEEHAMLTVSAGSETEFEAAFHLAKPVMESAPGCLRADLLPSVDRKHTYLLRVRWETLESHTRTFPGTGQARECGRILQPFLAGPPRVTHYLTPITSG</sequence>
<reference evidence="2 3" key="1">
    <citation type="submission" date="2023-10" db="EMBL/GenBank/DDBJ databases">
        <title>Development of a sustainable strategy for remediation of hydrocarbon-contaminated territories based on the waste exchange concept.</title>
        <authorList>
            <person name="Krivoruchko A."/>
        </authorList>
    </citation>
    <scope>NUCLEOTIDE SEQUENCE [LARGE SCALE GENOMIC DNA]</scope>
    <source>
        <strain evidence="2 3">IEGM 1203</strain>
    </source>
</reference>